<feature type="compositionally biased region" description="Basic and acidic residues" evidence="1">
    <location>
        <begin position="132"/>
        <end position="146"/>
    </location>
</feature>
<gene>
    <name evidence="2" type="ORF">B5E88_07055</name>
</gene>
<dbReference type="EMBL" id="NFLC01000012">
    <property type="protein sequence ID" value="OUQ10119.1"/>
    <property type="molecule type" value="Genomic_DNA"/>
</dbReference>
<evidence type="ECO:0008006" key="4">
    <source>
        <dbReference type="Google" id="ProtNLM"/>
    </source>
</evidence>
<protein>
    <recommendedName>
        <fullName evidence="4">DUF1694 domain-containing protein</fullName>
    </recommendedName>
</protein>
<dbReference type="AlphaFoldDB" id="A0A1Y4QXW2"/>
<sequence length="146" mass="16391">MSDSLQQHLDKSMYGAPKINPEEQAKYLGTFRERCLLSMTKSEMQTPELQATLESHLAEFKGYKALLNAKLPGSLQATYITILSQAQIPFTVTESSQPCNEESIGLLIVDSQAVNEAIIDIAEKYPSNTKEPTPKKHESFWHKLFS</sequence>
<feature type="region of interest" description="Disordered" evidence="1">
    <location>
        <begin position="126"/>
        <end position="146"/>
    </location>
</feature>
<evidence type="ECO:0000313" key="2">
    <source>
        <dbReference type="EMBL" id="OUQ10119.1"/>
    </source>
</evidence>
<dbReference type="Pfam" id="PF07997">
    <property type="entry name" value="DUF1694"/>
    <property type="match status" value="1"/>
</dbReference>
<dbReference type="InterPro" id="IPR029064">
    <property type="entry name" value="Ribosomal_eL30-like_sf"/>
</dbReference>
<comment type="caution">
    <text evidence="2">The sequence shown here is derived from an EMBL/GenBank/DDBJ whole genome shotgun (WGS) entry which is preliminary data.</text>
</comment>
<dbReference type="Gene3D" id="3.30.1330.30">
    <property type="match status" value="1"/>
</dbReference>
<dbReference type="SUPFAM" id="SSF160515">
    <property type="entry name" value="YueI-like"/>
    <property type="match status" value="1"/>
</dbReference>
<dbReference type="InterPro" id="IPR012543">
    <property type="entry name" value="DUF1694"/>
</dbReference>
<name>A0A1Y4QXW2_9ENTE</name>
<accession>A0A1Y4QXW2</accession>
<organism evidence="2 3">
    <name type="scientific">Enterococcus cecorum</name>
    <dbReference type="NCBI Taxonomy" id="44008"/>
    <lineage>
        <taxon>Bacteria</taxon>
        <taxon>Bacillati</taxon>
        <taxon>Bacillota</taxon>
        <taxon>Bacilli</taxon>
        <taxon>Lactobacillales</taxon>
        <taxon>Enterococcaceae</taxon>
        <taxon>Enterococcus</taxon>
    </lineage>
</organism>
<dbReference type="PIRSF" id="PIRSF034303">
    <property type="entry name" value="DUF1694"/>
    <property type="match status" value="1"/>
</dbReference>
<proteinExistence type="predicted"/>
<dbReference type="RefSeq" id="WP_047242148.1">
    <property type="nucleotide sequence ID" value="NZ_LDDZ01000007.1"/>
</dbReference>
<evidence type="ECO:0000313" key="3">
    <source>
        <dbReference type="Proteomes" id="UP000196074"/>
    </source>
</evidence>
<reference evidence="3" key="1">
    <citation type="submission" date="2017-04" db="EMBL/GenBank/DDBJ databases">
        <title>Function of individual gut microbiota members based on whole genome sequencing of pure cultures obtained from chicken caecum.</title>
        <authorList>
            <person name="Medvecky M."/>
            <person name="Cejkova D."/>
            <person name="Polansky O."/>
            <person name="Karasova D."/>
            <person name="Kubasova T."/>
            <person name="Cizek A."/>
            <person name="Rychlik I."/>
        </authorList>
    </citation>
    <scope>NUCLEOTIDE SEQUENCE [LARGE SCALE GENOMIC DNA]</scope>
    <source>
        <strain evidence="3">An144</strain>
    </source>
</reference>
<evidence type="ECO:0000256" key="1">
    <source>
        <dbReference type="SAM" id="MobiDB-lite"/>
    </source>
</evidence>
<dbReference type="Proteomes" id="UP000196074">
    <property type="component" value="Unassembled WGS sequence"/>
</dbReference>